<name>L0R732_9BACT</name>
<evidence type="ECO:0000256" key="2">
    <source>
        <dbReference type="ARBA" id="ARBA00006161"/>
    </source>
</evidence>
<reference evidence="6 7" key="1">
    <citation type="submission" date="2012-10" db="EMBL/GenBank/DDBJ databases">
        <authorList>
            <person name="Genoscope - CEA"/>
        </authorList>
    </citation>
    <scope>NUCLEOTIDE SEQUENCE [LARGE SCALE GENOMIC DNA]</scope>
    <source>
        <strain evidence="7">AM13 / DSM 14728</strain>
    </source>
</reference>
<gene>
    <name evidence="6" type="ORF">DESAM_10041</name>
</gene>
<dbReference type="InterPro" id="IPR010160">
    <property type="entry name" value="CRISPR-assoc_prot_Cmr5"/>
</dbReference>
<keyword evidence="7" id="KW-1185">Reference proteome</keyword>
<evidence type="ECO:0000313" key="6">
    <source>
        <dbReference type="EMBL" id="CCO22022.1"/>
    </source>
</evidence>
<protein>
    <recommendedName>
        <fullName evidence="5">CRISPR type III-B/RAMP module-associated protein Cmr5</fullName>
    </recommendedName>
</protein>
<keyword evidence="3" id="KW-0963">Cytoplasm</keyword>
<dbReference type="Pfam" id="PF09701">
    <property type="entry name" value="Cas_Cmr5"/>
    <property type="match status" value="1"/>
</dbReference>
<dbReference type="STRING" id="1121451.DESAM_10041"/>
<dbReference type="InterPro" id="IPR023101">
    <property type="entry name" value="AF1862-like_dom_sf"/>
</dbReference>
<evidence type="ECO:0000256" key="4">
    <source>
        <dbReference type="ARBA" id="ARBA00023118"/>
    </source>
</evidence>
<dbReference type="PATRIC" id="fig|1121451.3.peg.30"/>
<dbReference type="Gene3D" id="1.10.520.30">
    <property type="entry name" value="AF1862-like domain"/>
    <property type="match status" value="1"/>
</dbReference>
<accession>L0R732</accession>
<dbReference type="EMBL" id="FO203522">
    <property type="protein sequence ID" value="CCO22022.1"/>
    <property type="molecule type" value="Genomic_DNA"/>
</dbReference>
<dbReference type="GO" id="GO:0051607">
    <property type="term" value="P:defense response to virus"/>
    <property type="evidence" value="ECO:0007669"/>
    <property type="project" value="UniProtKB-KW"/>
</dbReference>
<dbReference type="HOGENOM" id="CLU_1822253_0_0_7"/>
<dbReference type="RefSeq" id="WP_015334632.1">
    <property type="nucleotide sequence ID" value="NC_020055.1"/>
</dbReference>
<sequence>MDSRDNILSKKAFNFIDKCKGKDNAADIRTELEGLPAKIKINGLPQTLIFLLEKSKTDNSGNEQNDRYMIGKELVEYLAKKELDKDKTTNYPSEAYKLCEKNLRHATIEAVAYTAWLKRMAKAIIPKKDNSNTNTEVSNEN</sequence>
<keyword evidence="4" id="KW-0051">Antiviral defense</keyword>
<evidence type="ECO:0000256" key="3">
    <source>
        <dbReference type="ARBA" id="ARBA00022490"/>
    </source>
</evidence>
<evidence type="ECO:0000313" key="7">
    <source>
        <dbReference type="Proteomes" id="UP000010808"/>
    </source>
</evidence>
<organism evidence="6 7">
    <name type="scientific">Maridesulfovibrio hydrothermalis AM13 = DSM 14728</name>
    <dbReference type="NCBI Taxonomy" id="1121451"/>
    <lineage>
        <taxon>Bacteria</taxon>
        <taxon>Pseudomonadati</taxon>
        <taxon>Thermodesulfobacteriota</taxon>
        <taxon>Desulfovibrionia</taxon>
        <taxon>Desulfovibrionales</taxon>
        <taxon>Desulfovibrionaceae</taxon>
        <taxon>Maridesulfovibrio</taxon>
    </lineage>
</organism>
<evidence type="ECO:0000256" key="1">
    <source>
        <dbReference type="ARBA" id="ARBA00004496"/>
    </source>
</evidence>
<dbReference type="NCBIfam" id="TIGR01881">
    <property type="entry name" value="cas_Cmr5"/>
    <property type="match status" value="1"/>
</dbReference>
<dbReference type="SUPFAM" id="SSF158568">
    <property type="entry name" value="AF1862-like"/>
    <property type="match status" value="1"/>
</dbReference>
<comment type="subcellular location">
    <subcellularLocation>
        <location evidence="1">Cytoplasm</location>
    </subcellularLocation>
</comment>
<dbReference type="AlphaFoldDB" id="L0R732"/>
<dbReference type="KEGG" id="dhy:DESAM_10041"/>
<dbReference type="Proteomes" id="UP000010808">
    <property type="component" value="Chromosome"/>
</dbReference>
<dbReference type="OrthoDB" id="9795385at2"/>
<proteinExistence type="inferred from homology"/>
<comment type="similarity">
    <text evidence="2">Belongs to the CRISPR system Cmr5 family.</text>
</comment>
<evidence type="ECO:0000256" key="5">
    <source>
        <dbReference type="ARBA" id="ARBA00030001"/>
    </source>
</evidence>
<dbReference type="GO" id="GO:0005737">
    <property type="term" value="C:cytoplasm"/>
    <property type="evidence" value="ECO:0007669"/>
    <property type="project" value="UniProtKB-SubCell"/>
</dbReference>